<dbReference type="EMBL" id="JACNLK010000043">
    <property type="protein sequence ID" value="MBC8208518.1"/>
    <property type="molecule type" value="Genomic_DNA"/>
</dbReference>
<dbReference type="InterPro" id="IPR028348">
    <property type="entry name" value="FAD-binding_protein"/>
</dbReference>
<proteinExistence type="predicted"/>
<evidence type="ECO:0000259" key="1">
    <source>
        <dbReference type="Pfam" id="PF21688"/>
    </source>
</evidence>
<feature type="domain" description="FAD-dependent protein C-terminal" evidence="1">
    <location>
        <begin position="278"/>
        <end position="474"/>
    </location>
</feature>
<accession>A0A8J6N6E5</accession>
<dbReference type="Pfam" id="PF21688">
    <property type="entry name" value="FAD-depend_C"/>
    <property type="match status" value="1"/>
</dbReference>
<name>A0A8J6N6E5_9BACT</name>
<dbReference type="Proteomes" id="UP000599024">
    <property type="component" value="Unassembled WGS sequence"/>
</dbReference>
<dbReference type="AlphaFoldDB" id="A0A8J6N6E5"/>
<dbReference type="PANTHER" id="PTHR42842">
    <property type="entry name" value="FAD/NAD(P)-BINDING OXIDOREDUCTASE"/>
    <property type="match status" value="1"/>
</dbReference>
<reference evidence="2 3" key="1">
    <citation type="submission" date="2020-08" db="EMBL/GenBank/DDBJ databases">
        <title>Bridging the membrane lipid divide: bacteria of the FCB group superphylum have the potential to synthesize archaeal ether lipids.</title>
        <authorList>
            <person name="Villanueva L."/>
            <person name="Von Meijenfeldt F.A.B."/>
            <person name="Westbye A.B."/>
            <person name="Yadav S."/>
            <person name="Hopmans E.C."/>
            <person name="Dutilh B.E."/>
            <person name="Sinninghe Damste J.S."/>
        </authorList>
    </citation>
    <scope>NUCLEOTIDE SEQUENCE [LARGE SCALE GENOMIC DNA]</scope>
    <source>
        <strain evidence="2">NIOZ-UU81</strain>
    </source>
</reference>
<evidence type="ECO:0000313" key="3">
    <source>
        <dbReference type="Proteomes" id="UP000599024"/>
    </source>
</evidence>
<dbReference type="InterPro" id="IPR036188">
    <property type="entry name" value="FAD/NAD-bd_sf"/>
</dbReference>
<dbReference type="Gene3D" id="3.50.50.60">
    <property type="entry name" value="FAD/NAD(P)-binding domain"/>
    <property type="match status" value="2"/>
</dbReference>
<comment type="caution">
    <text evidence="2">The sequence shown here is derived from an EMBL/GenBank/DDBJ whole genome shotgun (WGS) entry which is preliminary data.</text>
</comment>
<organism evidence="2 3">
    <name type="scientific">Candidatus Desulfatifera sulfidica</name>
    <dbReference type="NCBI Taxonomy" id="2841691"/>
    <lineage>
        <taxon>Bacteria</taxon>
        <taxon>Pseudomonadati</taxon>
        <taxon>Thermodesulfobacteriota</taxon>
        <taxon>Desulfobulbia</taxon>
        <taxon>Desulfobulbales</taxon>
        <taxon>Desulfobulbaceae</taxon>
        <taxon>Candidatus Desulfatifera</taxon>
    </lineage>
</organism>
<evidence type="ECO:0000313" key="2">
    <source>
        <dbReference type="EMBL" id="MBC8208518.1"/>
    </source>
</evidence>
<dbReference type="PIRSF" id="PIRSF038984">
    <property type="entry name" value="FAD_binding_protein"/>
    <property type="match status" value="1"/>
</dbReference>
<protein>
    <submittedName>
        <fullName evidence="2">Dehydrogenase</fullName>
    </submittedName>
</protein>
<gene>
    <name evidence="2" type="ORF">H8E79_05060</name>
</gene>
<dbReference type="SUPFAM" id="SSF51905">
    <property type="entry name" value="FAD/NAD(P)-binding domain"/>
    <property type="match status" value="1"/>
</dbReference>
<dbReference type="InterPro" id="IPR049516">
    <property type="entry name" value="FAD-depend_C"/>
</dbReference>
<sequence>MDLIISNLRIPIERDNTSEHRDAAAQRMKIDKKRIIISKILSKSLELKDQNQIYYKLSIVVSTDERFKNKQKFPVYIEQPQTFKKYVNRKDRPIIVGFGPAGMFAALELLKSGVKPIIFERGKTIEDRSIDVQRFIKHKNLNPESNIQFGEGGAGSYSDGKLFSRRNNNTSTVNRVLKTFVQFGAPEEIEYISKPHLGTDVLCKIVRNIRLHILERGADIHYDSRMTDILISEGTATGIIINGEREYLSSSIYLALGHSSRDTVEMMHEKGVAIEQRPISVGVRIEHPVETINHMRYGAKYRDFPGLGAATYSLNYTNREIRRGVYTFCMCPGGEVVNASSEQGLLVLNGMSYSHRSSPFSNAALVVSCHADDYQSVNPLAGLEFQKEIERKAFEAGGGTWEAPAQNLMNFLDKRNPSTLRENSYKMRIVPAELKDIFPAFVTRLLKEAFNKWKDEVPTFVSDQAILLGAETRTSSPVRVLRNDRYESINVKNLYPIGEGSGYTGGITSSAADAIRAVNLHCSNVPLNSPLN</sequence>
<dbReference type="PANTHER" id="PTHR42842:SF3">
    <property type="entry name" value="FAD_NAD(P)-BINDING OXIDOREDUCTASE FAMILY PROTEIN"/>
    <property type="match status" value="1"/>
</dbReference>